<protein>
    <submittedName>
        <fullName evidence="3">ABC transporter substrate-binding protein</fullName>
    </submittedName>
</protein>
<dbReference type="EMBL" id="JUFZ01000075">
    <property type="protein sequence ID" value="KIC06953.1"/>
    <property type="molecule type" value="Genomic_DNA"/>
</dbReference>
<evidence type="ECO:0000313" key="4">
    <source>
        <dbReference type="EMBL" id="UNV87001.1"/>
    </source>
</evidence>
<dbReference type="PATRIC" id="fig|1056807.3.peg.1570"/>
<keyword evidence="1" id="KW-0732">Signal</keyword>
<dbReference type="Gene3D" id="3.40.50.1980">
    <property type="entry name" value="Nitrogenase molybdenum iron protein domain"/>
    <property type="match status" value="2"/>
</dbReference>
<dbReference type="InterPro" id="IPR002491">
    <property type="entry name" value="ABC_transptr_periplasmic_BD"/>
</dbReference>
<dbReference type="InterPro" id="IPR050902">
    <property type="entry name" value="ABC_Transporter_SBP"/>
</dbReference>
<proteinExistence type="predicted"/>
<keyword evidence="6" id="KW-1185">Reference proteome</keyword>
<sequence length="262" mass="28589">MKKHIFAAVLTLLAAHAAAQRVVILTPDVADIAAKLGADKEVVGIHEFNRNPAYKNTPSIGFYRNFSAEPIIAKKPDLVIGSWMAKPDGIYAQLSRAGVKAENVNSNETLEQYQQSFARIGKLLGKEKQAQALAQQFKSSIKAQPANGKRYILSYDGRYVAGKNTVGDVLIRLAGGTNAAASVDGLKPFSREGWLNAKPDVIIIAKHNEKALGGLDKIMTRPEIASSPAGKNKRILFWQADDYMRYGLYTPDIVSKLHDLGK</sequence>
<feature type="chain" id="PRO_5002144154" evidence="1">
    <location>
        <begin position="20"/>
        <end position="262"/>
    </location>
</feature>
<gene>
    <name evidence="3" type="ORF">MCC93_16360</name>
    <name evidence="4" type="ORF">MON37_10145</name>
</gene>
<dbReference type="EMBL" id="CP094242">
    <property type="protein sequence ID" value="UNV87001.1"/>
    <property type="molecule type" value="Genomic_DNA"/>
</dbReference>
<organism evidence="3 5">
    <name type="scientific">Morococcus cerebrosus</name>
    <dbReference type="NCBI Taxonomy" id="1056807"/>
    <lineage>
        <taxon>Bacteria</taxon>
        <taxon>Pseudomonadati</taxon>
        <taxon>Pseudomonadota</taxon>
        <taxon>Betaproteobacteria</taxon>
        <taxon>Neisseriales</taxon>
        <taxon>Neisseriaceae</taxon>
        <taxon>Morococcus</taxon>
    </lineage>
</organism>
<dbReference type="SUPFAM" id="SSF53807">
    <property type="entry name" value="Helical backbone' metal receptor"/>
    <property type="match status" value="1"/>
</dbReference>
<evidence type="ECO:0000313" key="3">
    <source>
        <dbReference type="EMBL" id="KIC06953.1"/>
    </source>
</evidence>
<dbReference type="Proteomes" id="UP000829504">
    <property type="component" value="Chromosome"/>
</dbReference>
<feature type="domain" description="Fe/B12 periplasmic-binding" evidence="2">
    <location>
        <begin position="21"/>
        <end position="262"/>
    </location>
</feature>
<dbReference type="Pfam" id="PF01497">
    <property type="entry name" value="Peripla_BP_2"/>
    <property type="match status" value="1"/>
</dbReference>
<dbReference type="RefSeq" id="WP_039408305.1">
    <property type="nucleotide sequence ID" value="NZ_CP094242.1"/>
</dbReference>
<evidence type="ECO:0000259" key="2">
    <source>
        <dbReference type="PROSITE" id="PS50983"/>
    </source>
</evidence>
<evidence type="ECO:0000313" key="6">
    <source>
        <dbReference type="Proteomes" id="UP000829504"/>
    </source>
</evidence>
<dbReference type="PROSITE" id="PS50983">
    <property type="entry name" value="FE_B12_PBP"/>
    <property type="match status" value="1"/>
</dbReference>
<name>A0A0C1EDW4_9NEIS</name>
<reference evidence="3 5" key="1">
    <citation type="submission" date="2014-12" db="EMBL/GenBank/DDBJ databases">
        <title>Genome sequence of Morococcus cerebrosus.</title>
        <authorList>
            <person name="Shin S.-K."/>
            <person name="Yi H."/>
        </authorList>
    </citation>
    <scope>NUCLEOTIDE SEQUENCE [LARGE SCALE GENOMIC DNA]</scope>
    <source>
        <strain evidence="3 5">CIP 81.93</strain>
    </source>
</reference>
<dbReference type="PANTHER" id="PTHR30535">
    <property type="entry name" value="VITAMIN B12-BINDING PROTEIN"/>
    <property type="match status" value="1"/>
</dbReference>
<dbReference type="AlphaFoldDB" id="A0A0C1EDW4"/>
<dbReference type="Proteomes" id="UP000031390">
    <property type="component" value="Unassembled WGS sequence"/>
</dbReference>
<evidence type="ECO:0000256" key="1">
    <source>
        <dbReference type="SAM" id="SignalP"/>
    </source>
</evidence>
<reference evidence="4 6" key="2">
    <citation type="submission" date="2022-03" db="EMBL/GenBank/DDBJ databases">
        <title>Genome sequencing of Morococcus cerebrosus.</title>
        <authorList>
            <person name="Baek M.-G."/>
            <person name="Yi H."/>
        </authorList>
    </citation>
    <scope>NUCLEOTIDE SEQUENCE [LARGE SCALE GENOMIC DNA]</scope>
    <source>
        <strain evidence="4 6">CIP 81.93</strain>
    </source>
</reference>
<feature type="signal peptide" evidence="1">
    <location>
        <begin position="1"/>
        <end position="19"/>
    </location>
</feature>
<dbReference type="PANTHER" id="PTHR30535:SF4">
    <property type="entry name" value="HEMIN-BINDING PERIPLASMIC PROTEIN HMUT"/>
    <property type="match status" value="1"/>
</dbReference>
<evidence type="ECO:0000313" key="5">
    <source>
        <dbReference type="Proteomes" id="UP000031390"/>
    </source>
</evidence>
<accession>A0A0C1EDW4</accession>